<dbReference type="PANTHER" id="PTHR44591">
    <property type="entry name" value="STRESS RESPONSE REGULATOR PROTEIN 1"/>
    <property type="match status" value="1"/>
</dbReference>
<dbReference type="CDD" id="cd00156">
    <property type="entry name" value="REC"/>
    <property type="match status" value="1"/>
</dbReference>
<dbReference type="GO" id="GO:0000160">
    <property type="term" value="P:phosphorelay signal transduction system"/>
    <property type="evidence" value="ECO:0007669"/>
    <property type="project" value="InterPro"/>
</dbReference>
<protein>
    <recommendedName>
        <fullName evidence="3">Response regulatory domain-containing protein</fullName>
    </recommendedName>
</protein>
<dbReference type="RefSeq" id="WP_213012291.1">
    <property type="nucleotide sequence ID" value="NZ_BOQN01000122.1"/>
</dbReference>
<dbReference type="SMART" id="SM00448">
    <property type="entry name" value="REC"/>
    <property type="match status" value="1"/>
</dbReference>
<dbReference type="PANTHER" id="PTHR44591:SF3">
    <property type="entry name" value="RESPONSE REGULATORY DOMAIN-CONTAINING PROTEIN"/>
    <property type="match status" value="1"/>
</dbReference>
<keyword evidence="5" id="KW-1185">Reference proteome</keyword>
<dbReference type="EMBL" id="BOQN01000122">
    <property type="protein sequence ID" value="GIM96612.1"/>
    <property type="molecule type" value="Genomic_DNA"/>
</dbReference>
<comment type="caution">
    <text evidence="2">Lacks conserved residue(s) required for the propagation of feature annotation.</text>
</comment>
<dbReference type="SUPFAM" id="SSF52172">
    <property type="entry name" value="CheY-like"/>
    <property type="match status" value="1"/>
</dbReference>
<keyword evidence="1" id="KW-0597">Phosphoprotein</keyword>
<evidence type="ECO:0000256" key="2">
    <source>
        <dbReference type="PROSITE-ProRule" id="PRU00169"/>
    </source>
</evidence>
<evidence type="ECO:0000259" key="3">
    <source>
        <dbReference type="PROSITE" id="PS50110"/>
    </source>
</evidence>
<reference evidence="4 5" key="1">
    <citation type="submission" date="2021-03" db="EMBL/GenBank/DDBJ databases">
        <title>Whole genome shotgun sequence of Actinoplanes toevensis NBRC 105298.</title>
        <authorList>
            <person name="Komaki H."/>
            <person name="Tamura T."/>
        </authorList>
    </citation>
    <scope>NUCLEOTIDE SEQUENCE [LARGE SCALE GENOMIC DNA]</scope>
    <source>
        <strain evidence="4 5">NBRC 105298</strain>
    </source>
</reference>
<dbReference type="PROSITE" id="PS50110">
    <property type="entry name" value="RESPONSE_REGULATORY"/>
    <property type="match status" value="1"/>
</dbReference>
<accession>A0A920BP96</accession>
<dbReference type="AlphaFoldDB" id="A0A920BP96"/>
<dbReference type="Gene3D" id="3.40.50.2300">
    <property type="match status" value="1"/>
</dbReference>
<dbReference type="Proteomes" id="UP000677082">
    <property type="component" value="Unassembled WGS sequence"/>
</dbReference>
<dbReference type="InterPro" id="IPR001789">
    <property type="entry name" value="Sig_transdc_resp-reg_receiver"/>
</dbReference>
<organism evidence="4 5">
    <name type="scientific">Paractinoplanes toevensis</name>
    <dbReference type="NCBI Taxonomy" id="571911"/>
    <lineage>
        <taxon>Bacteria</taxon>
        <taxon>Bacillati</taxon>
        <taxon>Actinomycetota</taxon>
        <taxon>Actinomycetes</taxon>
        <taxon>Micromonosporales</taxon>
        <taxon>Micromonosporaceae</taxon>
        <taxon>Paractinoplanes</taxon>
    </lineage>
</organism>
<evidence type="ECO:0000256" key="1">
    <source>
        <dbReference type="ARBA" id="ARBA00022553"/>
    </source>
</evidence>
<name>A0A920BP96_9ACTN</name>
<feature type="domain" description="Response regulatory" evidence="3">
    <location>
        <begin position="3"/>
        <end position="116"/>
    </location>
</feature>
<proteinExistence type="predicted"/>
<gene>
    <name evidence="4" type="ORF">Ato02nite_084050</name>
</gene>
<dbReference type="Pfam" id="PF00072">
    <property type="entry name" value="Response_reg"/>
    <property type="match status" value="1"/>
</dbReference>
<dbReference type="InterPro" id="IPR050595">
    <property type="entry name" value="Bact_response_regulator"/>
</dbReference>
<dbReference type="InterPro" id="IPR011006">
    <property type="entry name" value="CheY-like_superfamily"/>
</dbReference>
<evidence type="ECO:0000313" key="4">
    <source>
        <dbReference type="EMBL" id="GIM96612.1"/>
    </source>
</evidence>
<comment type="caution">
    <text evidence="4">The sequence shown here is derived from an EMBL/GenBank/DDBJ whole genome shotgun (WGS) entry which is preliminary data.</text>
</comment>
<evidence type="ECO:0000313" key="5">
    <source>
        <dbReference type="Proteomes" id="UP000677082"/>
    </source>
</evidence>
<sequence length="122" mass="12705">MPVVLLGESSPDLLIAFTIVFRRSGDTVHAAADGAGVLRLAGRVAPDVIVLNLPEDDGPATCRALRAAPATAGTPILLLSAALFPDADDARRSGADDYMTKPLRNADLVRHVHALTNTGEPV</sequence>